<keyword evidence="3" id="KW-0493">Microtubule</keyword>
<dbReference type="GO" id="GO:0000922">
    <property type="term" value="C:spindle pole"/>
    <property type="evidence" value="ECO:0007669"/>
    <property type="project" value="InterPro"/>
</dbReference>
<reference evidence="8" key="1">
    <citation type="journal article" date="2021" name="Sci. Rep.">
        <title>Diploid genomic architecture of Nitzschia inconspicua, an elite biomass production diatom.</title>
        <authorList>
            <person name="Oliver A."/>
            <person name="Podell S."/>
            <person name="Pinowska A."/>
            <person name="Traller J.C."/>
            <person name="Smith S.R."/>
            <person name="McClure R."/>
            <person name="Beliaev A."/>
            <person name="Bohutskyi P."/>
            <person name="Hill E.A."/>
            <person name="Rabines A."/>
            <person name="Zheng H."/>
            <person name="Allen L.Z."/>
            <person name="Kuo A."/>
            <person name="Grigoriev I.V."/>
            <person name="Allen A.E."/>
            <person name="Hazlebeck D."/>
            <person name="Allen E.E."/>
        </authorList>
    </citation>
    <scope>NUCLEOTIDE SEQUENCE</scope>
    <source>
        <strain evidence="8">Hildebrandi</strain>
    </source>
</reference>
<feature type="region of interest" description="Disordered" evidence="5">
    <location>
        <begin position="114"/>
        <end position="153"/>
    </location>
</feature>
<organism evidence="8 9">
    <name type="scientific">Nitzschia inconspicua</name>
    <dbReference type="NCBI Taxonomy" id="303405"/>
    <lineage>
        <taxon>Eukaryota</taxon>
        <taxon>Sar</taxon>
        <taxon>Stramenopiles</taxon>
        <taxon>Ochrophyta</taxon>
        <taxon>Bacillariophyta</taxon>
        <taxon>Bacillariophyceae</taxon>
        <taxon>Bacillariophycidae</taxon>
        <taxon>Bacillariales</taxon>
        <taxon>Bacillariaceae</taxon>
        <taxon>Nitzschia</taxon>
    </lineage>
</organism>
<dbReference type="CDD" id="cd22541">
    <property type="entry name" value="SP5_N"/>
    <property type="match status" value="1"/>
</dbReference>
<feature type="domain" description="Gamma tubulin complex component protein N-terminal" evidence="7">
    <location>
        <begin position="292"/>
        <end position="629"/>
    </location>
</feature>
<keyword evidence="4" id="KW-0206">Cytoskeleton</keyword>
<evidence type="ECO:0000256" key="2">
    <source>
        <dbReference type="ARBA" id="ARBA00022490"/>
    </source>
</evidence>
<dbReference type="Pfam" id="PF04130">
    <property type="entry name" value="GCP_C_terminal"/>
    <property type="match status" value="1"/>
</dbReference>
<keyword evidence="9" id="KW-1185">Reference proteome</keyword>
<accession>A0A9K3PG98</accession>
<dbReference type="GO" id="GO:0031122">
    <property type="term" value="P:cytoplasmic microtubule organization"/>
    <property type="evidence" value="ECO:0007669"/>
    <property type="project" value="TreeGrafter"/>
</dbReference>
<dbReference type="InterPro" id="IPR041470">
    <property type="entry name" value="GCP_N"/>
</dbReference>
<evidence type="ECO:0000259" key="6">
    <source>
        <dbReference type="Pfam" id="PF04130"/>
    </source>
</evidence>
<dbReference type="EMBL" id="JAGRRH010000021">
    <property type="protein sequence ID" value="KAG7346303.1"/>
    <property type="molecule type" value="Genomic_DNA"/>
</dbReference>
<gene>
    <name evidence="8" type="ORF">IV203_005371</name>
</gene>
<name>A0A9K3PG98_9STRA</name>
<evidence type="ECO:0000256" key="1">
    <source>
        <dbReference type="ARBA" id="ARBA00004245"/>
    </source>
</evidence>
<dbReference type="PANTHER" id="PTHR19302:SF14">
    <property type="entry name" value="GAMMA-TUBULIN COMPLEX COMPONENT 3"/>
    <property type="match status" value="1"/>
</dbReference>
<dbReference type="GO" id="GO:0051225">
    <property type="term" value="P:spindle assembly"/>
    <property type="evidence" value="ECO:0007669"/>
    <property type="project" value="TreeGrafter"/>
</dbReference>
<sequence>MASKDSDAVHRLVASITGNNDSPDFVSLAKRVLASQIGNSNSEIDDKELASTWRRISRKAPNPKISREEVGRMYRLYEQEVTDNPAVPPKMLVVLTKLMSKRIPTYSYDISSLSQTKQATAIDSDKNATAKSTSSDLQIKYNDTAPEKTASMERKISPMKQRLIAYNQQHSPRLQVSTQLKRRQQASPSKQRTLSSSQLSPNHEKDPSHPTPPKHPKNVPSQFQHQQSKSPHPASPTSPSTSVKSRRAALKYGLGSQQPQKAEVSKRTSPTYPSDNLEEKRRELQQEEDMLLRECLYSLQGIDGERIRYYYRDPRDSQLPDIDTCEGIRVQSTALSQTMLYNGKALDTRLGTGPLDALRICGEAGWLYSRIQSYIQEVQQDQSKGVVARAFAESLAEQLRDYHSLLTTYEARLPAFSLRQLMVELKGPTNRLKILAMLTDGLREYSGGKLLSALYRHSIHGNSVHTSIVHTLLNKASRPWYEILFLWTTQGVLSDPWNEFFVTENVEVEERFLWTHKYKINYDLVPIGILEEHLILLAFKLGKGINFIRRSLMDGKWTMNLSLSTSVRKSTLLDDDSIANGDEGNHARELGYRYVSTSDATSENESLRKTLNKTLELVHGHILRTITEEHHLMHHLFALKQFLLLGQGDFYSALMEGLHQEFRNAGEPGVVSSIYKHTLLTIVEGALRSTNAKYLPQYTIDRLQVELLLRPGEEVGDILREGRNKNLNEQPEDCRTVYDIFLLDYQVPDPLVAVIPPVSIERYKSIFSLLFRLKKIEFMLNYTWRQSATLSHALQTSAQYTGVDALTSDGYGQATYLLRNISILRQSMMHFVVNLKSYLMFEVVEGGWQKLKNAMEETTTLDEAIVAHDTYLRSIVGKAMVLDEEHCGNNVQNRLANQVGLVLATTDDFCALQEIIFNESLRAADVAAEKRVEAESRINCGKWGFDSEQDILEQETFFGLADPSILEEVRRISESYNDHSLEFLRALDEKVNGGQNDWMEYDRNWNKVGTSDSSRIRQFYNDDLDPQRFLIAQLDHNHFYASQTVERPE</sequence>
<feature type="domain" description="Gamma tubulin complex component C-terminal" evidence="6">
    <location>
        <begin position="632"/>
        <end position="1040"/>
    </location>
</feature>
<feature type="compositionally biased region" description="Polar residues" evidence="5">
    <location>
        <begin position="172"/>
        <end position="201"/>
    </location>
</feature>
<proteinExistence type="predicted"/>
<reference evidence="8" key="2">
    <citation type="submission" date="2021-04" db="EMBL/GenBank/DDBJ databases">
        <authorList>
            <person name="Podell S."/>
        </authorList>
    </citation>
    <scope>NUCLEOTIDE SEQUENCE</scope>
    <source>
        <strain evidence="8">Hildebrandi</strain>
    </source>
</reference>
<dbReference type="GO" id="GO:0007020">
    <property type="term" value="P:microtubule nucleation"/>
    <property type="evidence" value="ECO:0007669"/>
    <property type="project" value="InterPro"/>
</dbReference>
<keyword evidence="2" id="KW-0963">Cytoplasm</keyword>
<dbReference type="InterPro" id="IPR007259">
    <property type="entry name" value="GCP"/>
</dbReference>
<dbReference type="AlphaFoldDB" id="A0A9K3PG98"/>
<dbReference type="GO" id="GO:0051011">
    <property type="term" value="F:microtubule minus-end binding"/>
    <property type="evidence" value="ECO:0007669"/>
    <property type="project" value="TreeGrafter"/>
</dbReference>
<feature type="compositionally biased region" description="Low complexity" evidence="5">
    <location>
        <begin position="228"/>
        <end position="243"/>
    </location>
</feature>
<dbReference type="GO" id="GO:0000930">
    <property type="term" value="C:gamma-tubulin complex"/>
    <property type="evidence" value="ECO:0007669"/>
    <property type="project" value="TreeGrafter"/>
</dbReference>
<comment type="subcellular location">
    <subcellularLocation>
        <location evidence="1">Cytoplasm</location>
        <location evidence="1">Cytoskeleton</location>
    </subcellularLocation>
</comment>
<dbReference type="Pfam" id="PF17681">
    <property type="entry name" value="GCP_N_terminal"/>
    <property type="match status" value="1"/>
</dbReference>
<dbReference type="Proteomes" id="UP000693970">
    <property type="component" value="Unassembled WGS sequence"/>
</dbReference>
<dbReference type="InterPro" id="IPR040457">
    <property type="entry name" value="GCP_C"/>
</dbReference>
<evidence type="ECO:0000256" key="4">
    <source>
        <dbReference type="ARBA" id="ARBA00023212"/>
    </source>
</evidence>
<protein>
    <submittedName>
        <fullName evidence="8">Spc97 / Spc98 family protein</fullName>
    </submittedName>
</protein>
<comment type="caution">
    <text evidence="8">The sequence shown here is derived from an EMBL/GenBank/DDBJ whole genome shotgun (WGS) entry which is preliminary data.</text>
</comment>
<feature type="region of interest" description="Disordered" evidence="5">
    <location>
        <begin position="172"/>
        <end position="284"/>
    </location>
</feature>
<evidence type="ECO:0000259" key="7">
    <source>
        <dbReference type="Pfam" id="PF17681"/>
    </source>
</evidence>
<evidence type="ECO:0000256" key="3">
    <source>
        <dbReference type="ARBA" id="ARBA00022701"/>
    </source>
</evidence>
<evidence type="ECO:0000313" key="9">
    <source>
        <dbReference type="Proteomes" id="UP000693970"/>
    </source>
</evidence>
<dbReference type="OrthoDB" id="5860513at2759"/>
<dbReference type="GO" id="GO:0000278">
    <property type="term" value="P:mitotic cell cycle"/>
    <property type="evidence" value="ECO:0007669"/>
    <property type="project" value="TreeGrafter"/>
</dbReference>
<dbReference type="GO" id="GO:0005874">
    <property type="term" value="C:microtubule"/>
    <property type="evidence" value="ECO:0007669"/>
    <property type="project" value="UniProtKB-KW"/>
</dbReference>
<dbReference type="GO" id="GO:0051321">
    <property type="term" value="P:meiotic cell cycle"/>
    <property type="evidence" value="ECO:0007669"/>
    <property type="project" value="TreeGrafter"/>
</dbReference>
<evidence type="ECO:0000313" key="8">
    <source>
        <dbReference type="EMBL" id="KAG7346303.1"/>
    </source>
</evidence>
<dbReference type="PANTHER" id="PTHR19302">
    <property type="entry name" value="GAMMA TUBULIN COMPLEX PROTEIN"/>
    <property type="match status" value="1"/>
</dbReference>
<evidence type="ECO:0000256" key="5">
    <source>
        <dbReference type="SAM" id="MobiDB-lite"/>
    </source>
</evidence>
<dbReference type="GO" id="GO:0043015">
    <property type="term" value="F:gamma-tubulin binding"/>
    <property type="evidence" value="ECO:0007669"/>
    <property type="project" value="InterPro"/>
</dbReference>